<sequence>MGKVRTRYAPSPTGYLHVGGAWMAFFNWMFARSQRGTFILRIEDTDRTRSTEEYERTILEDFRWLGVDWEEGPDVGGPVGPYRQTERSHMYRQYAQELLQRGAAYHCYCTPEELETERKAAQAQHRPYRYSGRCRSLSDEQRDRFLAEGRKPTIRLRIHDYGEKIIVRDLIRGPVEFDPEHLDDYIIVRSDGSPLYNFANVIDDHLMAITHVIRGSEHLSNTPKQWVMYRALEWEPPAFAHLPLILGGDRKKLSKRFADTAVRDYRREGYLPEALRNFFALMVWHPDPEREVYALDELVTRFRLEELGKSSPIFDVAKLTWLNGLYMRELIQRDPQRVVDVCVESLKAASLLDGEITPATRAYVASVIRVLGDRLKVGRDILAYGRFFFTDDIVYEPEAAAQFLDGPATGSILTALRERVAKVPQLNRETAEEAVRGLSADLGIHSRQIIHPVRVALTGKTVGPGLFELMGLLGKDRVVSRLDRALAWIQRSGGSS</sequence>
<name>A0A537KWU0_9BACT</name>
<dbReference type="EC" id="6.1.1.17" evidence="7"/>
<reference evidence="11 12" key="1">
    <citation type="journal article" date="2019" name="Nat. Microbiol.">
        <title>Mediterranean grassland soil C-N compound turnover is dependent on rainfall and depth, and is mediated by genomically divergent microorganisms.</title>
        <authorList>
            <person name="Diamond S."/>
            <person name="Andeer P.F."/>
            <person name="Li Z."/>
            <person name="Crits-Christoph A."/>
            <person name="Burstein D."/>
            <person name="Anantharaman K."/>
            <person name="Lane K.R."/>
            <person name="Thomas B.C."/>
            <person name="Pan C."/>
            <person name="Northen T.R."/>
            <person name="Banfield J.F."/>
        </authorList>
    </citation>
    <scope>NUCLEOTIDE SEQUENCE [LARGE SCALE GENOMIC DNA]</scope>
    <source>
        <strain evidence="11">NP_4</strain>
    </source>
</reference>
<comment type="subunit">
    <text evidence="7">Monomer.</text>
</comment>
<evidence type="ECO:0000256" key="6">
    <source>
        <dbReference type="ARBA" id="ARBA00023146"/>
    </source>
</evidence>
<dbReference type="InterPro" id="IPR045462">
    <property type="entry name" value="aa-tRNA-synth_I_cd-bd"/>
</dbReference>
<comment type="function">
    <text evidence="7">Catalyzes the attachment of glutamate to tRNA(Glu) in a two-step reaction: glutamate is first activated by ATP to form Glu-AMP and then transferred to the acceptor end of tRNA(Glu).</text>
</comment>
<comment type="caution">
    <text evidence="11">The sequence shown here is derived from an EMBL/GenBank/DDBJ whole genome shotgun (WGS) entry which is preliminary data.</text>
</comment>
<accession>A0A537KWU0</accession>
<evidence type="ECO:0000256" key="2">
    <source>
        <dbReference type="ARBA" id="ARBA00022598"/>
    </source>
</evidence>
<dbReference type="GO" id="GO:0000049">
    <property type="term" value="F:tRNA binding"/>
    <property type="evidence" value="ECO:0007669"/>
    <property type="project" value="InterPro"/>
</dbReference>
<evidence type="ECO:0000256" key="4">
    <source>
        <dbReference type="ARBA" id="ARBA00022840"/>
    </source>
</evidence>
<feature type="short sequence motif" description="'KMSKS' region" evidence="7">
    <location>
        <begin position="252"/>
        <end position="256"/>
    </location>
</feature>
<dbReference type="GO" id="GO:0005524">
    <property type="term" value="F:ATP binding"/>
    <property type="evidence" value="ECO:0007669"/>
    <property type="project" value="UniProtKB-UniRule"/>
</dbReference>
<dbReference type="CDD" id="cd00808">
    <property type="entry name" value="GluRS_core"/>
    <property type="match status" value="1"/>
</dbReference>
<dbReference type="InterPro" id="IPR000924">
    <property type="entry name" value="Glu/Gln-tRNA-synth"/>
</dbReference>
<dbReference type="InterPro" id="IPR020058">
    <property type="entry name" value="Glu/Gln-tRNA-synth_Ib_cat-dom"/>
</dbReference>
<dbReference type="Pfam" id="PF19269">
    <property type="entry name" value="Anticodon_2"/>
    <property type="match status" value="1"/>
</dbReference>
<dbReference type="InterPro" id="IPR008925">
    <property type="entry name" value="aa_tRNA-synth_I_cd-bd_sf"/>
</dbReference>
<keyword evidence="8" id="KW-0472">Membrane</keyword>
<keyword evidence="4 7" id="KW-0067">ATP-binding</keyword>
<keyword evidence="8" id="KW-1133">Transmembrane helix</keyword>
<evidence type="ECO:0000256" key="1">
    <source>
        <dbReference type="ARBA" id="ARBA00007894"/>
    </source>
</evidence>
<comment type="subcellular location">
    <subcellularLocation>
        <location evidence="7">Cytoplasm</location>
    </subcellularLocation>
</comment>
<keyword evidence="3 7" id="KW-0547">Nucleotide-binding</keyword>
<comment type="catalytic activity">
    <reaction evidence="7">
        <text>tRNA(Glu) + L-glutamate + ATP = L-glutamyl-tRNA(Glu) + AMP + diphosphate</text>
        <dbReference type="Rhea" id="RHEA:23540"/>
        <dbReference type="Rhea" id="RHEA-COMP:9663"/>
        <dbReference type="Rhea" id="RHEA-COMP:9680"/>
        <dbReference type="ChEBI" id="CHEBI:29985"/>
        <dbReference type="ChEBI" id="CHEBI:30616"/>
        <dbReference type="ChEBI" id="CHEBI:33019"/>
        <dbReference type="ChEBI" id="CHEBI:78442"/>
        <dbReference type="ChEBI" id="CHEBI:78520"/>
        <dbReference type="ChEBI" id="CHEBI:456215"/>
        <dbReference type="EC" id="6.1.1.17"/>
    </reaction>
</comment>
<dbReference type="InterPro" id="IPR001412">
    <property type="entry name" value="aa-tRNA-synth_I_CS"/>
</dbReference>
<feature type="transmembrane region" description="Helical" evidence="8">
    <location>
        <begin position="12"/>
        <end position="31"/>
    </location>
</feature>
<evidence type="ECO:0000256" key="8">
    <source>
        <dbReference type="SAM" id="Phobius"/>
    </source>
</evidence>
<dbReference type="AlphaFoldDB" id="A0A537KWU0"/>
<evidence type="ECO:0000256" key="7">
    <source>
        <dbReference type="HAMAP-Rule" id="MF_00022"/>
    </source>
</evidence>
<dbReference type="GO" id="GO:0008270">
    <property type="term" value="F:zinc ion binding"/>
    <property type="evidence" value="ECO:0007669"/>
    <property type="project" value="InterPro"/>
</dbReference>
<dbReference type="Proteomes" id="UP000319353">
    <property type="component" value="Unassembled WGS sequence"/>
</dbReference>
<dbReference type="HAMAP" id="MF_00022">
    <property type="entry name" value="Glu_tRNA_synth_type1"/>
    <property type="match status" value="1"/>
</dbReference>
<comment type="similarity">
    <text evidence="1 7">Belongs to the class-I aminoacyl-tRNA synthetase family. Glutamate--tRNA ligase type 1 subfamily.</text>
</comment>
<dbReference type="Pfam" id="PF00749">
    <property type="entry name" value="tRNA-synt_1c"/>
    <property type="match status" value="1"/>
</dbReference>
<keyword evidence="5 7" id="KW-0648">Protein biosynthesis</keyword>
<dbReference type="PANTHER" id="PTHR43311:SF2">
    <property type="entry name" value="GLUTAMATE--TRNA LIGASE, MITOCHONDRIAL-RELATED"/>
    <property type="match status" value="1"/>
</dbReference>
<comment type="caution">
    <text evidence="7">Lacks conserved residue(s) required for the propagation of feature annotation.</text>
</comment>
<dbReference type="EMBL" id="VBAL01000121">
    <property type="protein sequence ID" value="TMJ00214.1"/>
    <property type="molecule type" value="Genomic_DNA"/>
</dbReference>
<keyword evidence="8" id="KW-0812">Transmembrane</keyword>
<dbReference type="InterPro" id="IPR033910">
    <property type="entry name" value="GluRS_core"/>
</dbReference>
<evidence type="ECO:0000313" key="12">
    <source>
        <dbReference type="Proteomes" id="UP000319353"/>
    </source>
</evidence>
<dbReference type="PROSITE" id="PS00178">
    <property type="entry name" value="AA_TRNA_LIGASE_I"/>
    <property type="match status" value="1"/>
</dbReference>
<evidence type="ECO:0000259" key="10">
    <source>
        <dbReference type="Pfam" id="PF19269"/>
    </source>
</evidence>
<proteinExistence type="inferred from homology"/>
<gene>
    <name evidence="7" type="primary">gltX</name>
    <name evidence="11" type="ORF">E6H01_10045</name>
</gene>
<dbReference type="InterPro" id="IPR049940">
    <property type="entry name" value="GluQ/Sye"/>
</dbReference>
<dbReference type="GO" id="GO:0006424">
    <property type="term" value="P:glutamyl-tRNA aminoacylation"/>
    <property type="evidence" value="ECO:0007669"/>
    <property type="project" value="UniProtKB-UniRule"/>
</dbReference>
<evidence type="ECO:0000256" key="5">
    <source>
        <dbReference type="ARBA" id="ARBA00022917"/>
    </source>
</evidence>
<dbReference type="GO" id="GO:0005829">
    <property type="term" value="C:cytosol"/>
    <property type="evidence" value="ECO:0007669"/>
    <property type="project" value="TreeGrafter"/>
</dbReference>
<dbReference type="InterPro" id="IPR020751">
    <property type="entry name" value="aa-tRNA-synth_I_codon-bd_sub2"/>
</dbReference>
<dbReference type="SUPFAM" id="SSF48163">
    <property type="entry name" value="An anticodon-binding domain of class I aminoacyl-tRNA synthetases"/>
    <property type="match status" value="1"/>
</dbReference>
<keyword evidence="2 7" id="KW-0436">Ligase</keyword>
<feature type="domain" description="Aminoacyl-tRNA synthetase class I anticodon-binding" evidence="10">
    <location>
        <begin position="357"/>
        <end position="486"/>
    </location>
</feature>
<dbReference type="FunFam" id="3.40.50.620:FF:000045">
    <property type="entry name" value="Glutamate--tRNA ligase, mitochondrial"/>
    <property type="match status" value="1"/>
</dbReference>
<dbReference type="Gene3D" id="3.40.50.620">
    <property type="entry name" value="HUPs"/>
    <property type="match status" value="1"/>
</dbReference>
<feature type="binding site" evidence="7">
    <location>
        <position position="255"/>
    </location>
    <ligand>
        <name>ATP</name>
        <dbReference type="ChEBI" id="CHEBI:30616"/>
    </ligand>
</feature>
<dbReference type="InterPro" id="IPR014729">
    <property type="entry name" value="Rossmann-like_a/b/a_fold"/>
</dbReference>
<keyword evidence="7" id="KW-0963">Cytoplasm</keyword>
<evidence type="ECO:0000256" key="3">
    <source>
        <dbReference type="ARBA" id="ARBA00022741"/>
    </source>
</evidence>
<feature type="domain" description="Glutamyl/glutaminyl-tRNA synthetase class Ib catalytic" evidence="9">
    <location>
        <begin position="3"/>
        <end position="321"/>
    </location>
</feature>
<dbReference type="Gene3D" id="1.10.10.350">
    <property type="match status" value="1"/>
</dbReference>
<dbReference type="GO" id="GO:0004818">
    <property type="term" value="F:glutamate-tRNA ligase activity"/>
    <property type="evidence" value="ECO:0007669"/>
    <property type="project" value="UniProtKB-UniRule"/>
</dbReference>
<dbReference type="PANTHER" id="PTHR43311">
    <property type="entry name" value="GLUTAMATE--TRNA LIGASE"/>
    <property type="match status" value="1"/>
</dbReference>
<dbReference type="NCBIfam" id="TIGR00464">
    <property type="entry name" value="gltX_bact"/>
    <property type="match status" value="1"/>
</dbReference>
<protein>
    <recommendedName>
        <fullName evidence="7">Glutamate--tRNA ligase</fullName>
        <ecNumber evidence="7">6.1.1.17</ecNumber>
    </recommendedName>
    <alternativeName>
        <fullName evidence="7">Glutamyl-tRNA synthetase</fullName>
        <shortName evidence="7">GluRS</shortName>
    </alternativeName>
</protein>
<feature type="short sequence motif" description="'HIGH' region" evidence="7">
    <location>
        <begin position="10"/>
        <end position="20"/>
    </location>
</feature>
<dbReference type="InterPro" id="IPR004527">
    <property type="entry name" value="Glu-tRNA-ligase_bac/mito"/>
</dbReference>
<keyword evidence="6 7" id="KW-0030">Aminoacyl-tRNA synthetase</keyword>
<dbReference type="SUPFAM" id="SSF52374">
    <property type="entry name" value="Nucleotidylyl transferase"/>
    <property type="match status" value="1"/>
</dbReference>
<evidence type="ECO:0000259" key="9">
    <source>
        <dbReference type="Pfam" id="PF00749"/>
    </source>
</evidence>
<dbReference type="PRINTS" id="PR00987">
    <property type="entry name" value="TRNASYNTHGLU"/>
</dbReference>
<evidence type="ECO:0000313" key="11">
    <source>
        <dbReference type="EMBL" id="TMJ00214.1"/>
    </source>
</evidence>
<organism evidence="11 12">
    <name type="scientific">Candidatus Segetimicrobium genomatis</name>
    <dbReference type="NCBI Taxonomy" id="2569760"/>
    <lineage>
        <taxon>Bacteria</taxon>
        <taxon>Bacillati</taxon>
        <taxon>Candidatus Sysuimicrobiota</taxon>
        <taxon>Candidatus Sysuimicrobiia</taxon>
        <taxon>Candidatus Sysuimicrobiales</taxon>
        <taxon>Candidatus Segetimicrobiaceae</taxon>
        <taxon>Candidatus Segetimicrobium</taxon>
    </lineage>
</organism>